<evidence type="ECO:0000259" key="1">
    <source>
        <dbReference type="Pfam" id="PF01965"/>
    </source>
</evidence>
<feature type="domain" description="DJ-1/PfpI" evidence="1">
    <location>
        <begin position="35"/>
        <end position="212"/>
    </location>
</feature>
<dbReference type="InterPro" id="IPR002818">
    <property type="entry name" value="DJ-1/PfpI"/>
</dbReference>
<dbReference type="PANTHER" id="PTHR43130:SF15">
    <property type="entry name" value="THIJ_PFPI FAMILY PROTEIN (AFU_ORTHOLOGUE AFUA_5G14240)"/>
    <property type="match status" value="1"/>
</dbReference>
<protein>
    <submittedName>
        <fullName evidence="2">ThiJ/PfpI family protein</fullName>
    </submittedName>
</protein>
<dbReference type="EMBL" id="AZGY01000001">
    <property type="protein sequence ID" value="OAA33068.1"/>
    <property type="molecule type" value="Genomic_DNA"/>
</dbReference>
<dbReference type="SUPFAM" id="SSF52317">
    <property type="entry name" value="Class I glutamine amidotransferase-like"/>
    <property type="match status" value="1"/>
</dbReference>
<evidence type="ECO:0000313" key="3">
    <source>
        <dbReference type="Proteomes" id="UP000078544"/>
    </source>
</evidence>
<gene>
    <name evidence="2" type="ORF">AAL_00533</name>
</gene>
<name>A0A166UXG2_9HYPO</name>
<comment type="caution">
    <text evidence="2">The sequence shown here is derived from an EMBL/GenBank/DDBJ whole genome shotgun (WGS) entry which is preliminary data.</text>
</comment>
<dbReference type="AlphaFoldDB" id="A0A166UXG2"/>
<dbReference type="InterPro" id="IPR052158">
    <property type="entry name" value="INH-QAR"/>
</dbReference>
<dbReference type="Proteomes" id="UP000078544">
    <property type="component" value="Unassembled WGS sequence"/>
</dbReference>
<evidence type="ECO:0000313" key="2">
    <source>
        <dbReference type="EMBL" id="OAA33068.1"/>
    </source>
</evidence>
<dbReference type="CDD" id="cd03139">
    <property type="entry name" value="GATase1_PfpI_2"/>
    <property type="match status" value="1"/>
</dbReference>
<proteinExistence type="predicted"/>
<dbReference type="OrthoDB" id="543156at2759"/>
<sequence length="278" mass="29694">MKFGTGYCLTALCAAADALSAHPGRNHTNYPKNWAVALFNSVDTIDVFGPINVLFYLSFSKQMSLSFVAETKDPIWMRPGSETTNKLGSQFMASVNPSHTFADPPNDIDVLLVPGGPGVRNSTLSDPVVAYIREAYPNVKQLVTICSGAGLAARAGVLDGKRATTGKAAWNSTTAMGPKVNWVSPARWTVDGNVWTSSGVTSGFDLIFEFIDKMYGNASTKTLEGVVEYDRAVDPCEDSFAALHGVPPSGNCRAGKRAAPPTNTKAFSYRSANGARRI</sequence>
<dbReference type="Gene3D" id="3.40.50.880">
    <property type="match status" value="1"/>
</dbReference>
<organism evidence="2 3">
    <name type="scientific">Moelleriella libera RCEF 2490</name>
    <dbReference type="NCBI Taxonomy" id="1081109"/>
    <lineage>
        <taxon>Eukaryota</taxon>
        <taxon>Fungi</taxon>
        <taxon>Dikarya</taxon>
        <taxon>Ascomycota</taxon>
        <taxon>Pezizomycotina</taxon>
        <taxon>Sordariomycetes</taxon>
        <taxon>Hypocreomycetidae</taxon>
        <taxon>Hypocreales</taxon>
        <taxon>Clavicipitaceae</taxon>
        <taxon>Moelleriella</taxon>
    </lineage>
</organism>
<accession>A0A166UXG2</accession>
<keyword evidence="3" id="KW-1185">Reference proteome</keyword>
<reference evidence="2 3" key="1">
    <citation type="journal article" date="2016" name="Genome Biol. Evol.">
        <title>Divergent and convergent evolution of fungal pathogenicity.</title>
        <authorList>
            <person name="Shang Y."/>
            <person name="Xiao G."/>
            <person name="Zheng P."/>
            <person name="Cen K."/>
            <person name="Zhan S."/>
            <person name="Wang C."/>
        </authorList>
    </citation>
    <scope>NUCLEOTIDE SEQUENCE [LARGE SCALE GENOMIC DNA]</scope>
    <source>
        <strain evidence="2 3">RCEF 2490</strain>
    </source>
</reference>
<dbReference type="PANTHER" id="PTHR43130">
    <property type="entry name" value="ARAC-FAMILY TRANSCRIPTIONAL REGULATOR"/>
    <property type="match status" value="1"/>
</dbReference>
<dbReference type="Pfam" id="PF01965">
    <property type="entry name" value="DJ-1_PfpI"/>
    <property type="match status" value="1"/>
</dbReference>
<dbReference type="InterPro" id="IPR029062">
    <property type="entry name" value="Class_I_gatase-like"/>
</dbReference>
<dbReference type="STRING" id="1081109.A0A166UXG2"/>